<dbReference type="AlphaFoldDB" id="A0ABD5XLV2"/>
<name>A0ABD5XLV2_9EURY</name>
<dbReference type="PANTHER" id="PTHR43711:SF1">
    <property type="entry name" value="HISTIDINE KINASE 1"/>
    <property type="match status" value="1"/>
</dbReference>
<gene>
    <name evidence="7" type="ORF">ACFQRB_01485</name>
</gene>
<dbReference type="InterPro" id="IPR036890">
    <property type="entry name" value="HATPase_C_sf"/>
</dbReference>
<dbReference type="InterPro" id="IPR003594">
    <property type="entry name" value="HATPase_dom"/>
</dbReference>
<organism evidence="7 8">
    <name type="scientific">Halobaculum litoreum</name>
    <dbReference type="NCBI Taxonomy" id="3031998"/>
    <lineage>
        <taxon>Archaea</taxon>
        <taxon>Methanobacteriati</taxon>
        <taxon>Methanobacteriota</taxon>
        <taxon>Stenosarchaea group</taxon>
        <taxon>Halobacteria</taxon>
        <taxon>Halobacteriales</taxon>
        <taxon>Haloferacaceae</taxon>
        <taxon>Halobaculum</taxon>
    </lineage>
</organism>
<evidence type="ECO:0000313" key="8">
    <source>
        <dbReference type="Proteomes" id="UP001596368"/>
    </source>
</evidence>
<dbReference type="Gene3D" id="3.30.565.10">
    <property type="entry name" value="Histidine kinase-like ATPase, C-terminal domain"/>
    <property type="match status" value="1"/>
</dbReference>
<dbReference type="SMART" id="SM00387">
    <property type="entry name" value="HATPase_c"/>
    <property type="match status" value="1"/>
</dbReference>
<reference evidence="7 8" key="1">
    <citation type="journal article" date="2019" name="Int. J. Syst. Evol. Microbiol.">
        <title>The Global Catalogue of Microorganisms (GCM) 10K type strain sequencing project: providing services to taxonomists for standard genome sequencing and annotation.</title>
        <authorList>
            <consortium name="The Broad Institute Genomics Platform"/>
            <consortium name="The Broad Institute Genome Sequencing Center for Infectious Disease"/>
            <person name="Wu L."/>
            <person name="Ma J."/>
        </authorList>
    </citation>
    <scope>NUCLEOTIDE SEQUENCE [LARGE SCALE GENOMIC DNA]</scope>
    <source>
        <strain evidence="7 8">DT92</strain>
    </source>
</reference>
<evidence type="ECO:0000256" key="5">
    <source>
        <dbReference type="ARBA" id="ARBA00023012"/>
    </source>
</evidence>
<proteinExistence type="predicted"/>
<evidence type="ECO:0000256" key="1">
    <source>
        <dbReference type="ARBA" id="ARBA00000085"/>
    </source>
</evidence>
<dbReference type="PROSITE" id="PS50109">
    <property type="entry name" value="HIS_KIN"/>
    <property type="match status" value="1"/>
</dbReference>
<comment type="catalytic activity">
    <reaction evidence="1">
        <text>ATP + protein L-histidine = ADP + protein N-phospho-L-histidine.</text>
        <dbReference type="EC" id="2.7.13.3"/>
    </reaction>
</comment>
<dbReference type="CDD" id="cd00075">
    <property type="entry name" value="HATPase"/>
    <property type="match status" value="1"/>
</dbReference>
<evidence type="ECO:0000256" key="2">
    <source>
        <dbReference type="ARBA" id="ARBA00012438"/>
    </source>
</evidence>
<dbReference type="InterPro" id="IPR005467">
    <property type="entry name" value="His_kinase_dom"/>
</dbReference>
<keyword evidence="8" id="KW-1185">Reference proteome</keyword>
<keyword evidence="5" id="KW-0902">Two-component regulatory system</keyword>
<evidence type="ECO:0000259" key="6">
    <source>
        <dbReference type="PROSITE" id="PS50109"/>
    </source>
</evidence>
<dbReference type="InterPro" id="IPR004358">
    <property type="entry name" value="Sig_transdc_His_kin-like_C"/>
</dbReference>
<dbReference type="PRINTS" id="PR00344">
    <property type="entry name" value="BCTRLSENSOR"/>
</dbReference>
<evidence type="ECO:0000256" key="3">
    <source>
        <dbReference type="ARBA" id="ARBA00022679"/>
    </source>
</evidence>
<keyword evidence="3" id="KW-0808">Transferase</keyword>
<dbReference type="GO" id="GO:0004673">
    <property type="term" value="F:protein histidine kinase activity"/>
    <property type="evidence" value="ECO:0007669"/>
    <property type="project" value="UniProtKB-EC"/>
</dbReference>
<accession>A0ABD5XLV2</accession>
<dbReference type="InterPro" id="IPR050736">
    <property type="entry name" value="Sensor_HK_Regulatory"/>
</dbReference>
<dbReference type="SUPFAM" id="SSF55874">
    <property type="entry name" value="ATPase domain of HSP90 chaperone/DNA topoisomerase II/histidine kinase"/>
    <property type="match status" value="1"/>
</dbReference>
<feature type="domain" description="Histidine kinase" evidence="6">
    <location>
        <begin position="1"/>
        <end position="170"/>
    </location>
</feature>
<dbReference type="PANTHER" id="PTHR43711">
    <property type="entry name" value="TWO-COMPONENT HISTIDINE KINASE"/>
    <property type="match status" value="1"/>
</dbReference>
<protein>
    <recommendedName>
        <fullName evidence="2">histidine kinase</fullName>
        <ecNumber evidence="2">2.7.13.3</ecNumber>
    </recommendedName>
</protein>
<evidence type="ECO:0000256" key="4">
    <source>
        <dbReference type="ARBA" id="ARBA00022777"/>
    </source>
</evidence>
<comment type="caution">
    <text evidence="7">The sequence shown here is derived from an EMBL/GenBank/DDBJ whole genome shotgun (WGS) entry which is preliminary data.</text>
</comment>
<dbReference type="Proteomes" id="UP001596368">
    <property type="component" value="Unassembled WGS sequence"/>
</dbReference>
<evidence type="ECO:0000313" key="7">
    <source>
        <dbReference type="EMBL" id="MFC7135631.1"/>
    </source>
</evidence>
<dbReference type="Pfam" id="PF02518">
    <property type="entry name" value="HATPase_c"/>
    <property type="match status" value="1"/>
</dbReference>
<dbReference type="GO" id="GO:0000160">
    <property type="term" value="P:phosphorelay signal transduction system"/>
    <property type="evidence" value="ECO:0007669"/>
    <property type="project" value="UniProtKB-KW"/>
</dbReference>
<dbReference type="EMBL" id="JBHSZG010000001">
    <property type="protein sequence ID" value="MFC7135631.1"/>
    <property type="molecule type" value="Genomic_DNA"/>
</dbReference>
<keyword evidence="4 7" id="KW-0418">Kinase</keyword>
<sequence length="173" mass="18078">METAHERMEALIDDLLALARTGRSVGETEPVALASTVTSVWRTIDGGGTVSVADGVGTVEADASRLQELFENLFRNAVEHAGDGVAVTVGRLDDPARSGFYVADDGPGVPPTDRDRVFERGHTTAEDGTGFGLAIVAEIADAHGWDVRATDAAPRNGGGARFEIVTGEGERTS</sequence>
<dbReference type="EC" id="2.7.13.3" evidence="2"/>